<dbReference type="AlphaFoldDB" id="A0A2H0W8I0"/>
<dbReference type="GO" id="GO:0004818">
    <property type="term" value="F:glutamate-tRNA ligase activity"/>
    <property type="evidence" value="ECO:0007669"/>
    <property type="project" value="UniProtKB-UniRule"/>
</dbReference>
<dbReference type="InterPro" id="IPR045462">
    <property type="entry name" value="aa-tRNA-synth_I_cd-bd"/>
</dbReference>
<dbReference type="FunFam" id="3.40.50.620:FF:000045">
    <property type="entry name" value="Glutamate--tRNA ligase, mitochondrial"/>
    <property type="match status" value="1"/>
</dbReference>
<feature type="domain" description="Aminoacyl-tRNA synthetase class I anticodon-binding" evidence="9">
    <location>
        <begin position="332"/>
        <end position="470"/>
    </location>
</feature>
<evidence type="ECO:0000256" key="7">
    <source>
        <dbReference type="HAMAP-Rule" id="MF_00022"/>
    </source>
</evidence>
<comment type="caution">
    <text evidence="10">The sequence shown here is derived from an EMBL/GenBank/DDBJ whole genome shotgun (WGS) entry which is preliminary data.</text>
</comment>
<dbReference type="SUPFAM" id="SSF52374">
    <property type="entry name" value="Nucleotidylyl transferase"/>
    <property type="match status" value="1"/>
</dbReference>
<dbReference type="NCBIfam" id="TIGR00464">
    <property type="entry name" value="gltX_bact"/>
    <property type="match status" value="1"/>
</dbReference>
<feature type="binding site" evidence="7">
    <location>
        <position position="106"/>
    </location>
    <ligand>
        <name>Zn(2+)</name>
        <dbReference type="ChEBI" id="CHEBI:29105"/>
    </ligand>
</feature>
<evidence type="ECO:0000256" key="6">
    <source>
        <dbReference type="ARBA" id="ARBA00023146"/>
    </source>
</evidence>
<evidence type="ECO:0000259" key="8">
    <source>
        <dbReference type="Pfam" id="PF00749"/>
    </source>
</evidence>
<dbReference type="InterPro" id="IPR000924">
    <property type="entry name" value="Glu/Gln-tRNA-synth"/>
</dbReference>
<dbReference type="PRINTS" id="PR00987">
    <property type="entry name" value="TRNASYNTHGLU"/>
</dbReference>
<evidence type="ECO:0000259" key="9">
    <source>
        <dbReference type="Pfam" id="PF19269"/>
    </source>
</evidence>
<keyword evidence="3 7" id="KW-0547">Nucleotide-binding</keyword>
<keyword evidence="7" id="KW-0862">Zinc</keyword>
<feature type="binding site" evidence="7">
    <location>
        <position position="253"/>
    </location>
    <ligand>
        <name>ATP</name>
        <dbReference type="ChEBI" id="CHEBI:30616"/>
    </ligand>
</feature>
<reference evidence="11" key="1">
    <citation type="submission" date="2017-09" db="EMBL/GenBank/DDBJ databases">
        <title>Depth-based differentiation of microbial function through sediment-hosted aquifers and enrichment of novel symbionts in the deep terrestrial subsurface.</title>
        <authorList>
            <person name="Probst A.J."/>
            <person name="Ladd B."/>
            <person name="Jarett J.K."/>
            <person name="Geller-Mcgrath D.E."/>
            <person name="Sieber C.M.K."/>
            <person name="Emerson J.B."/>
            <person name="Anantharaman K."/>
            <person name="Thomas B.C."/>
            <person name="Malmstrom R."/>
            <person name="Stieglmeier M."/>
            <person name="Klingl A."/>
            <person name="Woyke T."/>
            <person name="Ryan C.M."/>
            <person name="Banfield J.F."/>
        </authorList>
    </citation>
    <scope>NUCLEOTIDE SEQUENCE [LARGE SCALE GENOMIC DNA]</scope>
</reference>
<keyword evidence="2 7" id="KW-0436">Ligase</keyword>
<dbReference type="InterPro" id="IPR020751">
    <property type="entry name" value="aa-tRNA-synth_I_codon-bd_sub2"/>
</dbReference>
<keyword evidence="5 7" id="KW-0648">Protein biosynthesis</keyword>
<dbReference type="SUPFAM" id="SSF48163">
    <property type="entry name" value="An anticodon-binding domain of class I aminoacyl-tRNA synthetases"/>
    <property type="match status" value="1"/>
</dbReference>
<dbReference type="GO" id="GO:0005524">
    <property type="term" value="F:ATP binding"/>
    <property type="evidence" value="ECO:0007669"/>
    <property type="project" value="UniProtKB-UniRule"/>
</dbReference>
<evidence type="ECO:0000256" key="4">
    <source>
        <dbReference type="ARBA" id="ARBA00022840"/>
    </source>
</evidence>
<dbReference type="EMBL" id="PEZT01000023">
    <property type="protein sequence ID" value="PIS08962.1"/>
    <property type="molecule type" value="Genomic_DNA"/>
</dbReference>
<dbReference type="PANTHER" id="PTHR43311">
    <property type="entry name" value="GLUTAMATE--TRNA LIGASE"/>
    <property type="match status" value="1"/>
</dbReference>
<comment type="cofactor">
    <cofactor evidence="7">
        <name>Zn(2+)</name>
        <dbReference type="ChEBI" id="CHEBI:29105"/>
    </cofactor>
    <text evidence="7">Binds 1 zinc ion per subunit.</text>
</comment>
<sequence length="476" mass="55260">MKIRVRIAPSPTGSPHIGTIWQALINYSYAKRYKGDFIVRIEDTDRKRFIEGAEKELFSALKWFSLEPLESPIYGGSFGPYRQSERLKIYQKQVLKLIDKDKAYYCFCSPERLEQARQVQVKKGLSVMYDKKCREIKSGEAIKRVEAGEKAVIRLKVPLNEKIIVKDLLRGEIEFNSQVLDDQVLVKSDGFPTYHLAVVVDDHLMEISHVVRGEEWLSSAPKHVLLYQYFGWLEPVWVHTPIIRNPDKSKLSKRHGHASVSWYKNNGYLSQAILNFLSLLGWSHPKEKTVFSLTEFTKYFDLRDLSPVGPVVDLKKLDYLNGVYIRNTKDEELLELIKPFLKIKIEDSQLLKIIPLIKERINKLTEVEGLIDFFVNDFKLSPEDLLVKSGTKELVKKQLEEVIKILKDVKWDLEEITRVIQDIVLKNDYHKGQFFMMLRLSLTGKKISPPLLESIDILGREKTLKRLQNSLSLIEN</sequence>
<evidence type="ECO:0000313" key="11">
    <source>
        <dbReference type="Proteomes" id="UP000230093"/>
    </source>
</evidence>
<evidence type="ECO:0000256" key="1">
    <source>
        <dbReference type="ARBA" id="ARBA00007894"/>
    </source>
</evidence>
<protein>
    <recommendedName>
        <fullName evidence="7">Glutamate--tRNA ligase</fullName>
        <ecNumber evidence="7">6.1.1.17</ecNumber>
    </recommendedName>
    <alternativeName>
        <fullName evidence="7">Glutamyl-tRNA synthetase</fullName>
        <shortName evidence="7">GluRS</shortName>
    </alternativeName>
</protein>
<name>A0A2H0W8I0_9BACT</name>
<dbReference type="InterPro" id="IPR020058">
    <property type="entry name" value="Glu/Gln-tRNA-synth_Ib_cat-dom"/>
</dbReference>
<dbReference type="CDD" id="cd00808">
    <property type="entry name" value="GluRS_core"/>
    <property type="match status" value="1"/>
</dbReference>
<keyword evidence="7" id="KW-0963">Cytoplasm</keyword>
<dbReference type="PANTHER" id="PTHR43311:SF2">
    <property type="entry name" value="GLUTAMATE--TRNA LIGASE, MITOCHONDRIAL-RELATED"/>
    <property type="match status" value="1"/>
</dbReference>
<dbReference type="Gene3D" id="1.10.10.350">
    <property type="match status" value="1"/>
</dbReference>
<feature type="binding site" evidence="7">
    <location>
        <position position="108"/>
    </location>
    <ligand>
        <name>Zn(2+)</name>
        <dbReference type="ChEBI" id="CHEBI:29105"/>
    </ligand>
</feature>
<evidence type="ECO:0000256" key="5">
    <source>
        <dbReference type="ARBA" id="ARBA00022917"/>
    </source>
</evidence>
<dbReference type="InterPro" id="IPR014729">
    <property type="entry name" value="Rossmann-like_a/b/a_fold"/>
</dbReference>
<dbReference type="PROSITE" id="PS00178">
    <property type="entry name" value="AA_TRNA_LIGASE_I"/>
    <property type="match status" value="1"/>
</dbReference>
<dbReference type="InterPro" id="IPR008925">
    <property type="entry name" value="aa_tRNA-synth_I_cd-bd_sf"/>
</dbReference>
<feature type="short sequence motif" description="'KMSKS' region" evidence="7">
    <location>
        <begin position="250"/>
        <end position="254"/>
    </location>
</feature>
<dbReference type="HAMAP" id="MF_00022">
    <property type="entry name" value="Glu_tRNA_synth_type1"/>
    <property type="match status" value="1"/>
</dbReference>
<comment type="subunit">
    <text evidence="7">Monomer.</text>
</comment>
<comment type="catalytic activity">
    <reaction evidence="7">
        <text>tRNA(Glu) + L-glutamate + ATP = L-glutamyl-tRNA(Glu) + AMP + diphosphate</text>
        <dbReference type="Rhea" id="RHEA:23540"/>
        <dbReference type="Rhea" id="RHEA-COMP:9663"/>
        <dbReference type="Rhea" id="RHEA-COMP:9680"/>
        <dbReference type="ChEBI" id="CHEBI:29985"/>
        <dbReference type="ChEBI" id="CHEBI:30616"/>
        <dbReference type="ChEBI" id="CHEBI:33019"/>
        <dbReference type="ChEBI" id="CHEBI:78442"/>
        <dbReference type="ChEBI" id="CHEBI:78520"/>
        <dbReference type="ChEBI" id="CHEBI:456215"/>
        <dbReference type="EC" id="6.1.1.17"/>
    </reaction>
</comment>
<comment type="function">
    <text evidence="7">Catalyzes the attachment of glutamate to tRNA(Glu) in a two-step reaction: glutamate is first activated by ATP to form Glu-AMP and then transferred to the acceptor end of tRNA(Glu).</text>
</comment>
<dbReference type="Gene3D" id="3.40.50.620">
    <property type="entry name" value="HUPs"/>
    <property type="match status" value="1"/>
</dbReference>
<dbReference type="GO" id="GO:0008270">
    <property type="term" value="F:zinc ion binding"/>
    <property type="evidence" value="ECO:0007669"/>
    <property type="project" value="UniProtKB-UniRule"/>
</dbReference>
<feature type="short sequence motif" description="'HIGH' region" evidence="7">
    <location>
        <begin position="9"/>
        <end position="19"/>
    </location>
</feature>
<comment type="subcellular location">
    <subcellularLocation>
        <location evidence="7">Cytoplasm</location>
    </subcellularLocation>
</comment>
<keyword evidence="4 7" id="KW-0067">ATP-binding</keyword>
<keyword evidence="6 7" id="KW-0030">Aminoacyl-tRNA synthetase</keyword>
<feature type="domain" description="Glutamyl/glutaminyl-tRNA synthetase class Ib catalytic" evidence="8">
    <location>
        <begin position="2"/>
        <end position="318"/>
    </location>
</feature>
<dbReference type="InterPro" id="IPR033910">
    <property type="entry name" value="GluRS_core"/>
</dbReference>
<dbReference type="GO" id="GO:0005829">
    <property type="term" value="C:cytosol"/>
    <property type="evidence" value="ECO:0007669"/>
    <property type="project" value="TreeGrafter"/>
</dbReference>
<evidence type="ECO:0000256" key="2">
    <source>
        <dbReference type="ARBA" id="ARBA00022598"/>
    </source>
</evidence>
<evidence type="ECO:0000256" key="3">
    <source>
        <dbReference type="ARBA" id="ARBA00022741"/>
    </source>
</evidence>
<keyword evidence="7" id="KW-0479">Metal-binding</keyword>
<organism evidence="10 11">
    <name type="scientific">Candidatus Beckwithbacteria bacterium CG10_big_fil_rev_8_21_14_0_10_34_10</name>
    <dbReference type="NCBI Taxonomy" id="1974495"/>
    <lineage>
        <taxon>Bacteria</taxon>
        <taxon>Candidatus Beckwithiibacteriota</taxon>
    </lineage>
</organism>
<dbReference type="EC" id="6.1.1.17" evidence="7"/>
<dbReference type="InterPro" id="IPR004527">
    <property type="entry name" value="Glu-tRNA-ligase_bac/mito"/>
</dbReference>
<gene>
    <name evidence="7" type="primary">gltX</name>
    <name evidence="10" type="ORF">COT75_03805</name>
</gene>
<dbReference type="GO" id="GO:0006424">
    <property type="term" value="P:glutamyl-tRNA aminoacylation"/>
    <property type="evidence" value="ECO:0007669"/>
    <property type="project" value="UniProtKB-UniRule"/>
</dbReference>
<dbReference type="Proteomes" id="UP000230093">
    <property type="component" value="Unassembled WGS sequence"/>
</dbReference>
<proteinExistence type="inferred from homology"/>
<dbReference type="InterPro" id="IPR001412">
    <property type="entry name" value="aa-tRNA-synth_I_CS"/>
</dbReference>
<feature type="binding site" evidence="7">
    <location>
        <position position="135"/>
    </location>
    <ligand>
        <name>Zn(2+)</name>
        <dbReference type="ChEBI" id="CHEBI:29105"/>
    </ligand>
</feature>
<dbReference type="InterPro" id="IPR049940">
    <property type="entry name" value="GluQ/Sye"/>
</dbReference>
<dbReference type="Pfam" id="PF00749">
    <property type="entry name" value="tRNA-synt_1c"/>
    <property type="match status" value="1"/>
</dbReference>
<feature type="binding site" evidence="7">
    <location>
        <position position="133"/>
    </location>
    <ligand>
        <name>Zn(2+)</name>
        <dbReference type="ChEBI" id="CHEBI:29105"/>
    </ligand>
</feature>
<dbReference type="GO" id="GO:0000049">
    <property type="term" value="F:tRNA binding"/>
    <property type="evidence" value="ECO:0007669"/>
    <property type="project" value="InterPro"/>
</dbReference>
<accession>A0A2H0W8I0</accession>
<evidence type="ECO:0000313" key="10">
    <source>
        <dbReference type="EMBL" id="PIS08962.1"/>
    </source>
</evidence>
<comment type="similarity">
    <text evidence="1 7">Belongs to the class-I aminoacyl-tRNA synthetase family. Glutamate--tRNA ligase type 1 subfamily.</text>
</comment>
<dbReference type="Pfam" id="PF19269">
    <property type="entry name" value="Anticodon_2"/>
    <property type="match status" value="1"/>
</dbReference>